<dbReference type="Proteomes" id="UP001162483">
    <property type="component" value="Unassembled WGS sequence"/>
</dbReference>
<proteinExistence type="predicted"/>
<comment type="caution">
    <text evidence="1">The sequence shown here is derived from an EMBL/GenBank/DDBJ whole genome shotgun (WGS) entry which is preliminary data.</text>
</comment>
<accession>A0ABN9DCX7</accession>
<organism evidence="1 2">
    <name type="scientific">Staurois parvus</name>
    <dbReference type="NCBI Taxonomy" id="386267"/>
    <lineage>
        <taxon>Eukaryota</taxon>
        <taxon>Metazoa</taxon>
        <taxon>Chordata</taxon>
        <taxon>Craniata</taxon>
        <taxon>Vertebrata</taxon>
        <taxon>Euteleostomi</taxon>
        <taxon>Amphibia</taxon>
        <taxon>Batrachia</taxon>
        <taxon>Anura</taxon>
        <taxon>Neobatrachia</taxon>
        <taxon>Ranoidea</taxon>
        <taxon>Ranidae</taxon>
        <taxon>Staurois</taxon>
    </lineage>
</organism>
<evidence type="ECO:0000313" key="2">
    <source>
        <dbReference type="Proteomes" id="UP001162483"/>
    </source>
</evidence>
<gene>
    <name evidence="1" type="ORF">SPARVUS_LOCUS7093415</name>
</gene>
<name>A0ABN9DCX7_9NEOB</name>
<keyword evidence="2" id="KW-1185">Reference proteome</keyword>
<protein>
    <submittedName>
        <fullName evidence="1">Uncharacterized protein</fullName>
    </submittedName>
</protein>
<sequence>MMSGNDILLTTIHVIVDWPISDHWILASDCTPAPGDCRVLPMGGWGGCRELYVNNTVLSPISSSTLLC</sequence>
<evidence type="ECO:0000313" key="1">
    <source>
        <dbReference type="EMBL" id="CAI9570413.1"/>
    </source>
</evidence>
<dbReference type="EMBL" id="CATNWA010014318">
    <property type="protein sequence ID" value="CAI9570413.1"/>
    <property type="molecule type" value="Genomic_DNA"/>
</dbReference>
<reference evidence="1" key="1">
    <citation type="submission" date="2023-05" db="EMBL/GenBank/DDBJ databases">
        <authorList>
            <person name="Stuckert A."/>
        </authorList>
    </citation>
    <scope>NUCLEOTIDE SEQUENCE</scope>
</reference>
<feature type="non-terminal residue" evidence="1">
    <location>
        <position position="68"/>
    </location>
</feature>